<dbReference type="NCBIfam" id="TIGR04183">
    <property type="entry name" value="Por_Secre_tail"/>
    <property type="match status" value="1"/>
</dbReference>
<evidence type="ECO:0000313" key="2">
    <source>
        <dbReference type="EMBL" id="MCJ8211348.1"/>
    </source>
</evidence>
<evidence type="ECO:0000313" key="3">
    <source>
        <dbReference type="Proteomes" id="UP001139450"/>
    </source>
</evidence>
<accession>A0A9X1X7X5</accession>
<evidence type="ECO:0000259" key="1">
    <source>
        <dbReference type="Pfam" id="PF18962"/>
    </source>
</evidence>
<dbReference type="RefSeq" id="WP_245131883.1">
    <property type="nucleotide sequence ID" value="NZ_JALJEJ010000009.1"/>
</dbReference>
<dbReference type="AlphaFoldDB" id="A0A9X1X7X5"/>
<dbReference type="Pfam" id="PF18962">
    <property type="entry name" value="Por_Secre_tail"/>
    <property type="match status" value="1"/>
</dbReference>
<reference evidence="2" key="1">
    <citation type="submission" date="2022-04" db="EMBL/GenBank/DDBJ databases">
        <title>Mucilaginibacter sp. RS28 isolated from freshwater.</title>
        <authorList>
            <person name="Ko S.-R."/>
        </authorList>
    </citation>
    <scope>NUCLEOTIDE SEQUENCE</scope>
    <source>
        <strain evidence="2">RS28</strain>
    </source>
</reference>
<gene>
    <name evidence="2" type="ORF">MUY27_16640</name>
</gene>
<dbReference type="Proteomes" id="UP001139450">
    <property type="component" value="Unassembled WGS sequence"/>
</dbReference>
<sequence length="169" mass="18757">MTQPKYFTFLVLLGLLAFTKTHAQILDRNVVSSGGGIVFQQNISFTYNIGEPVADLLVNSSSAKILTTGFIQADQTLKDINNNLAQQVVVYPNPTTTGLVKLDFRDLPDGTYLVDIIDAVGHVLYTRNVVYTKSNNLNFDLNISYFKGGTYFLRVKNDKNSGQTKLVKL</sequence>
<protein>
    <submittedName>
        <fullName evidence="2">T9SS type A sorting domain-containing protein</fullName>
    </submittedName>
</protein>
<dbReference type="InterPro" id="IPR026444">
    <property type="entry name" value="Secre_tail"/>
</dbReference>
<proteinExistence type="predicted"/>
<organism evidence="2 3">
    <name type="scientific">Mucilaginibacter straminoryzae</name>
    <dbReference type="NCBI Taxonomy" id="2932774"/>
    <lineage>
        <taxon>Bacteria</taxon>
        <taxon>Pseudomonadati</taxon>
        <taxon>Bacteroidota</taxon>
        <taxon>Sphingobacteriia</taxon>
        <taxon>Sphingobacteriales</taxon>
        <taxon>Sphingobacteriaceae</taxon>
        <taxon>Mucilaginibacter</taxon>
    </lineage>
</organism>
<feature type="domain" description="Secretion system C-terminal sorting" evidence="1">
    <location>
        <begin position="90"/>
        <end position="167"/>
    </location>
</feature>
<comment type="caution">
    <text evidence="2">The sequence shown here is derived from an EMBL/GenBank/DDBJ whole genome shotgun (WGS) entry which is preliminary data.</text>
</comment>
<keyword evidence="3" id="KW-1185">Reference proteome</keyword>
<name>A0A9X1X7X5_9SPHI</name>
<dbReference type="EMBL" id="JALJEJ010000009">
    <property type="protein sequence ID" value="MCJ8211348.1"/>
    <property type="molecule type" value="Genomic_DNA"/>
</dbReference>